<evidence type="ECO:0000259" key="1">
    <source>
        <dbReference type="Pfam" id="PF01593"/>
    </source>
</evidence>
<gene>
    <name evidence="2" type="ORF">DFP86_10328</name>
</gene>
<dbReference type="Pfam" id="PF01593">
    <property type="entry name" value="Amino_oxidase"/>
    <property type="match status" value="1"/>
</dbReference>
<keyword evidence="3" id="KW-1185">Reference proteome</keyword>
<dbReference type="PANTHER" id="PTHR42923">
    <property type="entry name" value="PROTOPORPHYRINOGEN OXIDASE"/>
    <property type="match status" value="1"/>
</dbReference>
<dbReference type="AlphaFoldDB" id="A0A4R7BBV3"/>
<dbReference type="InterPro" id="IPR002937">
    <property type="entry name" value="Amino_oxidase"/>
</dbReference>
<dbReference type="Proteomes" id="UP000295611">
    <property type="component" value="Unassembled WGS sequence"/>
</dbReference>
<comment type="caution">
    <text evidence="2">The sequence shown here is derived from an EMBL/GenBank/DDBJ whole genome shotgun (WGS) entry which is preliminary data.</text>
</comment>
<evidence type="ECO:0000313" key="2">
    <source>
        <dbReference type="EMBL" id="TDR81375.1"/>
    </source>
</evidence>
<protein>
    <submittedName>
        <fullName evidence="2">Monoamine oxidase</fullName>
    </submittedName>
</protein>
<dbReference type="Pfam" id="PF13450">
    <property type="entry name" value="NAD_binding_8"/>
    <property type="match status" value="1"/>
</dbReference>
<dbReference type="InterPro" id="IPR036188">
    <property type="entry name" value="FAD/NAD-bd_sf"/>
</dbReference>
<dbReference type="Gene3D" id="3.50.50.60">
    <property type="entry name" value="FAD/NAD(P)-binding domain"/>
    <property type="match status" value="1"/>
</dbReference>
<reference evidence="2 3" key="1">
    <citation type="submission" date="2019-03" db="EMBL/GenBank/DDBJ databases">
        <title>Genomic Encyclopedia of Type Strains, Phase III (KMG-III): the genomes of soil and plant-associated and newly described type strains.</title>
        <authorList>
            <person name="Whitman W."/>
        </authorList>
    </citation>
    <scope>NUCLEOTIDE SEQUENCE [LARGE SCALE GENOMIC DNA]</scope>
    <source>
        <strain evidence="2 3">CECT 8976</strain>
    </source>
</reference>
<feature type="domain" description="Amine oxidase" evidence="1">
    <location>
        <begin position="179"/>
        <end position="428"/>
    </location>
</feature>
<evidence type="ECO:0000313" key="3">
    <source>
        <dbReference type="Proteomes" id="UP000295611"/>
    </source>
</evidence>
<sequence>MVVGLGRADDIRQGKVMRVFSDICIIGAGVGGLYCANELASAAACRGLSIRVFDLRPEVGGRIRSSTADGRQPVELGAERYSPALHPHVLNILQRHDRKSQPYPFAGQTAESPTQQAVRAALAELSSMPAELRQEPFFATLGRRLGRETATSLIRSLGYDALFLPTISAAMADGIVGSHPETQALTGNGANPWFCVEGGMQGLLKEMQARAEAGGAAFSLHHHLQSVTATPDGYSLTLLDEQERVVTYETRHLILALPPTAMRLLNLDFPQAWSTASYGSLPLFKGFLFYSQPWWLAHGLSDQVRIVDNPLRKVYFRSDRYVFFYNDSESASYWRSCLADGEQWYLTTVRRYLAEALGLDEAAIPEPSHQLHHFWRHGVEFHQSGTDRHPLALRHATNGIIACSDAYTAHCGWMEGSLQSAGEACRLLLARLSS</sequence>
<dbReference type="InterPro" id="IPR050464">
    <property type="entry name" value="Zeta_carotene_desat/Oxidored"/>
</dbReference>
<dbReference type="GO" id="GO:0016491">
    <property type="term" value="F:oxidoreductase activity"/>
    <property type="evidence" value="ECO:0007669"/>
    <property type="project" value="InterPro"/>
</dbReference>
<dbReference type="EMBL" id="SNZP01000003">
    <property type="protein sequence ID" value="TDR81375.1"/>
    <property type="molecule type" value="Genomic_DNA"/>
</dbReference>
<accession>A0A4R7BBV3</accession>
<dbReference type="SUPFAM" id="SSF51905">
    <property type="entry name" value="FAD/NAD(P)-binding domain"/>
    <property type="match status" value="1"/>
</dbReference>
<proteinExistence type="predicted"/>
<name>A0A4R7BBV3_9NEIS</name>
<organism evidence="2 3">
    <name type="scientific">Paludibacterium purpuratum</name>
    <dbReference type="NCBI Taxonomy" id="1144873"/>
    <lineage>
        <taxon>Bacteria</taxon>
        <taxon>Pseudomonadati</taxon>
        <taxon>Pseudomonadota</taxon>
        <taxon>Betaproteobacteria</taxon>
        <taxon>Neisseriales</taxon>
        <taxon>Chromobacteriaceae</taxon>
        <taxon>Paludibacterium</taxon>
    </lineage>
</organism>